<feature type="compositionally biased region" description="Basic residues" evidence="1">
    <location>
        <begin position="122"/>
        <end position="133"/>
    </location>
</feature>
<keyword evidence="3" id="KW-1185">Reference proteome</keyword>
<dbReference type="EMBL" id="QJTI01000002">
    <property type="protein sequence ID" value="PYF04980.1"/>
    <property type="molecule type" value="Genomic_DNA"/>
</dbReference>
<evidence type="ECO:0000313" key="2">
    <source>
        <dbReference type="EMBL" id="PYF04980.1"/>
    </source>
</evidence>
<evidence type="ECO:0000313" key="3">
    <source>
        <dbReference type="Proteomes" id="UP000248148"/>
    </source>
</evidence>
<gene>
    <name evidence="2" type="ORF">BJ122_102206</name>
</gene>
<dbReference type="AlphaFoldDB" id="A0A318TM92"/>
<evidence type="ECO:0000256" key="1">
    <source>
        <dbReference type="SAM" id="MobiDB-lite"/>
    </source>
</evidence>
<organism evidence="2 3">
    <name type="scientific">Rhodopseudomonas faecalis</name>
    <dbReference type="NCBI Taxonomy" id="99655"/>
    <lineage>
        <taxon>Bacteria</taxon>
        <taxon>Pseudomonadati</taxon>
        <taxon>Pseudomonadota</taxon>
        <taxon>Alphaproteobacteria</taxon>
        <taxon>Hyphomicrobiales</taxon>
        <taxon>Nitrobacteraceae</taxon>
        <taxon>Rhodopseudomonas</taxon>
    </lineage>
</organism>
<sequence length="140" mass="15991">MANRRHIPLKIKLAAALLQMKRPDDAGRLVPVIPHDEAKRLTADQIVSRFEFNHYPIPHAAGGPDEPWNLDPMPKADHRERTAKIDIPAIAKTKRVAKAQEEFRRRLLAKGEPDAAQDRPARKSKWPSRRFGRAKWSNEA</sequence>
<dbReference type="Proteomes" id="UP000248148">
    <property type="component" value="Unassembled WGS sequence"/>
</dbReference>
<accession>A0A318TM92</accession>
<feature type="region of interest" description="Disordered" evidence="1">
    <location>
        <begin position="106"/>
        <end position="140"/>
    </location>
</feature>
<dbReference type="OrthoDB" id="8266274at2"/>
<dbReference type="RefSeq" id="WP_110779621.1">
    <property type="nucleotide sequence ID" value="NZ_QJTI01000002.1"/>
</dbReference>
<protein>
    <submittedName>
        <fullName evidence="2">Uncharacterized protein</fullName>
    </submittedName>
</protein>
<reference evidence="2 3" key="1">
    <citation type="submission" date="2018-06" db="EMBL/GenBank/DDBJ databases">
        <title>Genomic Encyclopedia of Archaeal and Bacterial Type Strains, Phase II (KMG-II): from individual species to whole genera.</title>
        <authorList>
            <person name="Goeker M."/>
        </authorList>
    </citation>
    <scope>NUCLEOTIDE SEQUENCE [LARGE SCALE GENOMIC DNA]</scope>
    <source>
        <strain evidence="2 3">JCM 11668</strain>
    </source>
</reference>
<comment type="caution">
    <text evidence="2">The sequence shown here is derived from an EMBL/GenBank/DDBJ whole genome shotgun (WGS) entry which is preliminary data.</text>
</comment>
<name>A0A318TM92_9BRAD</name>
<feature type="compositionally biased region" description="Basic and acidic residues" evidence="1">
    <location>
        <begin position="106"/>
        <end position="121"/>
    </location>
</feature>
<proteinExistence type="predicted"/>